<keyword evidence="3" id="KW-1185">Reference proteome</keyword>
<dbReference type="RefSeq" id="XP_018064966.1">
    <property type="nucleotide sequence ID" value="XM_018213461.1"/>
</dbReference>
<dbReference type="OrthoDB" id="3490325at2759"/>
<feature type="region of interest" description="Disordered" evidence="1">
    <location>
        <begin position="76"/>
        <end position="150"/>
    </location>
</feature>
<proteinExistence type="predicted"/>
<feature type="compositionally biased region" description="Polar residues" evidence="1">
    <location>
        <begin position="118"/>
        <end position="128"/>
    </location>
</feature>
<protein>
    <submittedName>
        <fullName evidence="2">Uncharacterized protein</fullName>
    </submittedName>
</protein>
<dbReference type="AlphaFoldDB" id="A0A194WRH8"/>
<dbReference type="Proteomes" id="UP000070700">
    <property type="component" value="Unassembled WGS sequence"/>
</dbReference>
<name>A0A194WRH8_MOLSC</name>
<gene>
    <name evidence="2" type="ORF">LY89DRAFT_674742</name>
</gene>
<dbReference type="EMBL" id="KQ947428">
    <property type="protein sequence ID" value="KUJ10611.1"/>
    <property type="molecule type" value="Genomic_DNA"/>
</dbReference>
<feature type="region of interest" description="Disordered" evidence="1">
    <location>
        <begin position="277"/>
        <end position="310"/>
    </location>
</feature>
<sequence>MAEEQVPTGALHTTAAIGKSGFEKDMMRPGIDKAYIVLGLEELGIVGRRRAVEEGGHCWFCNARGGCGECGAQEIKPEEEQSNRPHREETPSKKRNRELRPEKDRPSYKRVKAERSEGQPSTPNSMYSTPRAPMSNLGYSPSAPSTRALAYPDPTNSLNWNPHKYPDSPYGLDSKFGASSSLRGCPPQNYHSPLRQQANFNMPAPGPLHAGPTSQNWSALSYDAFSGQQLAGNMPYNAFTGQAPSGHMSYNTGAGLSREQPSGTMQAIIDPSLLHPNTKPETIPIPGPNSYTQEPINDNFPLLSGRLRGD</sequence>
<accession>A0A194WRH8</accession>
<organism evidence="2 3">
    <name type="scientific">Mollisia scopiformis</name>
    <name type="common">Conifer needle endophyte fungus</name>
    <name type="synonym">Phialocephala scopiformis</name>
    <dbReference type="NCBI Taxonomy" id="149040"/>
    <lineage>
        <taxon>Eukaryota</taxon>
        <taxon>Fungi</taxon>
        <taxon>Dikarya</taxon>
        <taxon>Ascomycota</taxon>
        <taxon>Pezizomycotina</taxon>
        <taxon>Leotiomycetes</taxon>
        <taxon>Helotiales</taxon>
        <taxon>Mollisiaceae</taxon>
        <taxon>Mollisia</taxon>
    </lineage>
</organism>
<dbReference type="InParanoid" id="A0A194WRH8"/>
<evidence type="ECO:0000313" key="2">
    <source>
        <dbReference type="EMBL" id="KUJ10611.1"/>
    </source>
</evidence>
<dbReference type="GeneID" id="28823187"/>
<evidence type="ECO:0000313" key="3">
    <source>
        <dbReference type="Proteomes" id="UP000070700"/>
    </source>
</evidence>
<reference evidence="2 3" key="1">
    <citation type="submission" date="2015-10" db="EMBL/GenBank/DDBJ databases">
        <title>Full genome of DAOMC 229536 Phialocephala scopiformis, a fungal endophyte of spruce producing the potent anti-insectan compound rugulosin.</title>
        <authorList>
            <consortium name="DOE Joint Genome Institute"/>
            <person name="Walker A.K."/>
            <person name="Frasz S.L."/>
            <person name="Seifert K.A."/>
            <person name="Miller J.D."/>
            <person name="Mondo S.J."/>
            <person name="Labutti K."/>
            <person name="Lipzen A."/>
            <person name="Dockter R."/>
            <person name="Kennedy M."/>
            <person name="Grigoriev I.V."/>
            <person name="Spatafora J.W."/>
        </authorList>
    </citation>
    <scope>NUCLEOTIDE SEQUENCE [LARGE SCALE GENOMIC DNA]</scope>
    <source>
        <strain evidence="2 3">CBS 120377</strain>
    </source>
</reference>
<feature type="compositionally biased region" description="Basic and acidic residues" evidence="1">
    <location>
        <begin position="76"/>
        <end position="117"/>
    </location>
</feature>
<evidence type="ECO:0000256" key="1">
    <source>
        <dbReference type="SAM" id="MobiDB-lite"/>
    </source>
</evidence>
<dbReference type="KEGG" id="psco:LY89DRAFT_674742"/>